<evidence type="ECO:0000313" key="1">
    <source>
        <dbReference type="EMBL" id="KKN72282.1"/>
    </source>
</evidence>
<proteinExistence type="predicted"/>
<reference evidence="1" key="1">
    <citation type="journal article" date="2015" name="Nature">
        <title>Complex archaea that bridge the gap between prokaryotes and eukaryotes.</title>
        <authorList>
            <person name="Spang A."/>
            <person name="Saw J.H."/>
            <person name="Jorgensen S.L."/>
            <person name="Zaremba-Niedzwiedzka K."/>
            <person name="Martijn J."/>
            <person name="Lind A.E."/>
            <person name="van Eijk R."/>
            <person name="Schleper C."/>
            <person name="Guy L."/>
            <person name="Ettema T.J."/>
        </authorList>
    </citation>
    <scope>NUCLEOTIDE SEQUENCE</scope>
</reference>
<sequence>MPISLYGLNVAAETAGRGLGGYYRRKEWEDEREQERMQAAIERRRTRLEGREFEESRFLRRRDEGRRYSQLLATEKADAATAKAATASQASKYVKARKYVTEQIEDSVPKYGDEVGALLQQMHGQIGEAEEAGTPYDYQTATGAGDPEQLDIAEIAGVMNRFNVAATAKAAAEKADKEVAKVPSVIEWTDDNGVKRLYSRSEFTGKGGVFSNLKASRDRLEQILLIEDPEAREEAVKKAGGWTTFYALLHQAHRDYNKAFEKLHPSAGGGGINTLDQFFEEGGGQRRAPF</sequence>
<dbReference type="EMBL" id="LAZR01000365">
    <property type="protein sequence ID" value="KKN72282.1"/>
    <property type="molecule type" value="Genomic_DNA"/>
</dbReference>
<gene>
    <name evidence="1" type="ORF">LCGC14_0412330</name>
</gene>
<protein>
    <submittedName>
        <fullName evidence="1">Uncharacterized protein</fullName>
    </submittedName>
</protein>
<comment type="caution">
    <text evidence="1">The sequence shown here is derived from an EMBL/GenBank/DDBJ whole genome shotgun (WGS) entry which is preliminary data.</text>
</comment>
<accession>A0A0F9TBG9</accession>
<organism evidence="1">
    <name type="scientific">marine sediment metagenome</name>
    <dbReference type="NCBI Taxonomy" id="412755"/>
    <lineage>
        <taxon>unclassified sequences</taxon>
        <taxon>metagenomes</taxon>
        <taxon>ecological metagenomes</taxon>
    </lineage>
</organism>
<name>A0A0F9TBG9_9ZZZZ</name>
<dbReference type="AlphaFoldDB" id="A0A0F9TBG9"/>